<comment type="caution">
    <text evidence="1">The sequence shown here is derived from an EMBL/GenBank/DDBJ whole genome shotgun (WGS) entry which is preliminary data.</text>
</comment>
<evidence type="ECO:0000313" key="1">
    <source>
        <dbReference type="EMBL" id="PWU24193.1"/>
    </source>
</evidence>
<accession>A0A317JRK6</accession>
<protein>
    <submittedName>
        <fullName evidence="1">Uncharacterized protein</fullName>
    </submittedName>
</protein>
<reference evidence="1 2" key="1">
    <citation type="submission" date="2018-02" db="EMBL/GenBank/DDBJ databases">
        <title>Genomic Reconstructions from Amazon Rainforest and Pasture Soil Reveal Novel Insights into the Physiology of Candidate Phyla in Tropical Sites.</title>
        <authorList>
            <person name="Kroeger M.E."/>
            <person name="Delmont T."/>
            <person name="Eren A.M."/>
            <person name="Guo J."/>
            <person name="Meyer K.M."/>
            <person name="Khan K."/>
            <person name="Rodrigues J.L.M."/>
            <person name="Bohannan B.J.M."/>
            <person name="Tringe S."/>
            <person name="Borges C.D."/>
            <person name="Tiedje J."/>
            <person name="Tsai S.M."/>
            <person name="Nusslein K."/>
        </authorList>
    </citation>
    <scope>NUCLEOTIDE SEQUENCE [LARGE SCALE GENOMIC DNA]</scope>
    <source>
        <strain evidence="1">Amazon FNV 2010 28 9</strain>
    </source>
</reference>
<proteinExistence type="predicted"/>
<evidence type="ECO:0000313" key="2">
    <source>
        <dbReference type="Proteomes" id="UP000246104"/>
    </source>
</evidence>
<organism evidence="1 2">
    <name type="scientific">Candidatus Cerribacteria bacterium 'Amazon FNV 2010 28 9'</name>
    <dbReference type="NCBI Taxonomy" id="2081795"/>
    <lineage>
        <taxon>Bacteria</taxon>
        <taxon>Candidatus Cerribacteria</taxon>
    </lineage>
</organism>
<sequence length="257" mass="29307">MLALLHSRLVRTSSTHLTLPPFASFRDPVWETYITTKLAPFEKNISDYLQFWFHESGDEIRSYPNQGLLHTPFDFLSCTQTMMLSPEMMIATLRVRQYVLELFNHPERLDNLKKIQARPFIAPPKIESNVMASCQKEGLSLSISDLGVAVVGADRDRVSRKDRMLYGPFVKLGRQARSLLVGSAMPDIYGSVSALSTMAQLHCLVGVPRNSVFNDVKRQVDLVKETFNALEQSEVLIGRRDKQWLVRQWKHNIMGVV</sequence>
<dbReference type="EMBL" id="PSRQ01000008">
    <property type="protein sequence ID" value="PWU24193.1"/>
    <property type="molecule type" value="Genomic_DNA"/>
</dbReference>
<dbReference type="AlphaFoldDB" id="A0A317JRK6"/>
<dbReference type="Proteomes" id="UP000246104">
    <property type="component" value="Unassembled WGS sequence"/>
</dbReference>
<feature type="non-terminal residue" evidence="1">
    <location>
        <position position="257"/>
    </location>
</feature>
<gene>
    <name evidence="1" type="ORF">C5B42_00430</name>
</gene>
<name>A0A317JRK6_9BACT</name>